<dbReference type="InterPro" id="IPR041174">
    <property type="entry name" value="KRR1-like_KH1"/>
</dbReference>
<keyword evidence="5" id="KW-0694">RNA-binding</keyword>
<dbReference type="GO" id="GO:0006364">
    <property type="term" value="P:rRNA processing"/>
    <property type="evidence" value="ECO:0007669"/>
    <property type="project" value="UniProtKB-KW"/>
</dbReference>
<evidence type="ECO:0000256" key="4">
    <source>
        <dbReference type="ARBA" id="ARBA00022552"/>
    </source>
</evidence>
<evidence type="ECO:0000256" key="8">
    <source>
        <dbReference type="ARBA" id="ARBA00032993"/>
    </source>
</evidence>
<keyword evidence="12" id="KW-1185">Reference proteome</keyword>
<keyword evidence="3" id="KW-0690">Ribosome biogenesis</keyword>
<dbReference type="GO" id="GO:0032040">
    <property type="term" value="C:small-subunit processome"/>
    <property type="evidence" value="ECO:0007669"/>
    <property type="project" value="TreeGrafter"/>
</dbReference>
<reference evidence="11 12" key="1">
    <citation type="journal article" date="2023" name="G3 (Bethesda)">
        <title>A chromosome-length genome assembly and annotation of blackberry (Rubus argutus, cv. 'Hillquist').</title>
        <authorList>
            <person name="Bruna T."/>
            <person name="Aryal R."/>
            <person name="Dudchenko O."/>
            <person name="Sargent D.J."/>
            <person name="Mead D."/>
            <person name="Buti M."/>
            <person name="Cavallini A."/>
            <person name="Hytonen T."/>
            <person name="Andres J."/>
            <person name="Pham M."/>
            <person name="Weisz D."/>
            <person name="Mascagni F."/>
            <person name="Usai G."/>
            <person name="Natali L."/>
            <person name="Bassil N."/>
            <person name="Fernandez G.E."/>
            <person name="Lomsadze A."/>
            <person name="Armour M."/>
            <person name="Olukolu B."/>
            <person name="Poorten T."/>
            <person name="Britton C."/>
            <person name="Davik J."/>
            <person name="Ashrafi H."/>
            <person name="Aiden E.L."/>
            <person name="Borodovsky M."/>
            <person name="Worthington M."/>
        </authorList>
    </citation>
    <scope>NUCLEOTIDE SEQUENCE [LARGE SCALE GENOMIC DNA]</scope>
    <source>
        <strain evidence="11">PI 553951</strain>
    </source>
</reference>
<evidence type="ECO:0000313" key="12">
    <source>
        <dbReference type="Proteomes" id="UP001457282"/>
    </source>
</evidence>
<name>A0AAW1W534_RUBAR</name>
<feature type="region of interest" description="Disordered" evidence="9">
    <location>
        <begin position="15"/>
        <end position="34"/>
    </location>
</feature>
<gene>
    <name evidence="11" type="ORF">M0R45_028175</name>
</gene>
<evidence type="ECO:0000313" key="11">
    <source>
        <dbReference type="EMBL" id="KAK9919587.1"/>
    </source>
</evidence>
<sequence>MEDNQNGVVDMLKMEDPKADHMEENDNFGPDSLDEEDEIDLEVITFSRRFPKHIKTSLQKDWPIVESALQDYHISCSLNLVKCSMTFSTTRPTDQDIIDKARDLLHLLSVNVPAPQAIKAVNGSHWDIIEFGYQKDGVCSKFGISREQFLEQRKQLSHPSLKEFGDLIWCDIFTWDDTFVAVGSFKAVKVVRKIVEECIVHKVPIAARIKTAQTIKAQVQAQKNLDDLRF</sequence>
<comment type="similarity">
    <text evidence="2">Belongs to the KRR1 family.</text>
</comment>
<dbReference type="EMBL" id="JBEDUW010000006">
    <property type="protein sequence ID" value="KAK9919587.1"/>
    <property type="molecule type" value="Genomic_DNA"/>
</dbReference>
<evidence type="ECO:0000256" key="1">
    <source>
        <dbReference type="ARBA" id="ARBA00004604"/>
    </source>
</evidence>
<dbReference type="Gene3D" id="3.30.1370.10">
    <property type="entry name" value="K Homology domain, type 1"/>
    <property type="match status" value="2"/>
</dbReference>
<evidence type="ECO:0000256" key="3">
    <source>
        <dbReference type="ARBA" id="ARBA00022517"/>
    </source>
</evidence>
<evidence type="ECO:0000256" key="9">
    <source>
        <dbReference type="SAM" id="MobiDB-lite"/>
    </source>
</evidence>
<accession>A0AAW1W534</accession>
<dbReference type="GO" id="GO:0003723">
    <property type="term" value="F:RNA binding"/>
    <property type="evidence" value="ECO:0007669"/>
    <property type="project" value="UniProtKB-KW"/>
</dbReference>
<dbReference type="PANTHER" id="PTHR12581">
    <property type="entry name" value="HIV-1 REV BINDING PROTEIN 2, 3"/>
    <property type="match status" value="1"/>
</dbReference>
<dbReference type="InterPro" id="IPR036612">
    <property type="entry name" value="KH_dom_type_1_sf"/>
</dbReference>
<feature type="compositionally biased region" description="Basic and acidic residues" evidence="9">
    <location>
        <begin position="15"/>
        <end position="24"/>
    </location>
</feature>
<keyword evidence="4" id="KW-0698">rRNA processing</keyword>
<dbReference type="Pfam" id="PF17903">
    <property type="entry name" value="KH_KRR1_1st"/>
    <property type="match status" value="1"/>
</dbReference>
<dbReference type="PANTHER" id="PTHR12581:SF0">
    <property type="entry name" value="KRR1 SMALL SUBUNIT PROCESSOME COMPONENT HOMOLOG"/>
    <property type="match status" value="1"/>
</dbReference>
<evidence type="ECO:0000256" key="2">
    <source>
        <dbReference type="ARBA" id="ARBA00009344"/>
    </source>
</evidence>
<comment type="subcellular location">
    <subcellularLocation>
        <location evidence="1">Nucleus</location>
        <location evidence="1">Nucleolus</location>
    </subcellularLocation>
</comment>
<evidence type="ECO:0000256" key="6">
    <source>
        <dbReference type="ARBA" id="ARBA00023242"/>
    </source>
</evidence>
<protein>
    <recommendedName>
        <fullName evidence="8">KRR-R motif-containing protein 1</fullName>
    </recommendedName>
</protein>
<comment type="caution">
    <text evidence="11">The sequence shown here is derived from an EMBL/GenBank/DDBJ whole genome shotgun (WGS) entry which is preliminary data.</text>
</comment>
<organism evidence="11 12">
    <name type="scientific">Rubus argutus</name>
    <name type="common">Southern blackberry</name>
    <dbReference type="NCBI Taxonomy" id="59490"/>
    <lineage>
        <taxon>Eukaryota</taxon>
        <taxon>Viridiplantae</taxon>
        <taxon>Streptophyta</taxon>
        <taxon>Embryophyta</taxon>
        <taxon>Tracheophyta</taxon>
        <taxon>Spermatophyta</taxon>
        <taxon>Magnoliopsida</taxon>
        <taxon>eudicotyledons</taxon>
        <taxon>Gunneridae</taxon>
        <taxon>Pentapetalae</taxon>
        <taxon>rosids</taxon>
        <taxon>fabids</taxon>
        <taxon>Rosales</taxon>
        <taxon>Rosaceae</taxon>
        <taxon>Rosoideae</taxon>
        <taxon>Rosoideae incertae sedis</taxon>
        <taxon>Rubus</taxon>
    </lineage>
</organism>
<proteinExistence type="inferred from homology"/>
<dbReference type="Proteomes" id="UP001457282">
    <property type="component" value="Unassembled WGS sequence"/>
</dbReference>
<keyword evidence="6" id="KW-0539">Nucleus</keyword>
<feature type="domain" description="KRR1 small subunit processome component first KH" evidence="10">
    <location>
        <begin position="47"/>
        <end position="120"/>
    </location>
</feature>
<evidence type="ECO:0000259" key="10">
    <source>
        <dbReference type="Pfam" id="PF17903"/>
    </source>
</evidence>
<keyword evidence="7" id="KW-0687">Ribonucleoprotein</keyword>
<evidence type="ECO:0000256" key="5">
    <source>
        <dbReference type="ARBA" id="ARBA00022884"/>
    </source>
</evidence>
<dbReference type="AlphaFoldDB" id="A0AAW1W534"/>
<dbReference type="InterPro" id="IPR024166">
    <property type="entry name" value="rRNA_assembly_KRR1"/>
</dbReference>
<evidence type="ECO:0000256" key="7">
    <source>
        <dbReference type="ARBA" id="ARBA00023274"/>
    </source>
</evidence>